<evidence type="ECO:0000313" key="8">
    <source>
        <dbReference type="Proteomes" id="UP000619761"/>
    </source>
</evidence>
<keyword evidence="4" id="KW-0472">Membrane</keyword>
<accession>A0ABQ3BED4</accession>
<name>A0ABQ3BED4_9GAMM</name>
<dbReference type="PANTHER" id="PTHR38776:SF1">
    <property type="entry name" value="MLTA-INTERACTING PROTEIN-RELATED"/>
    <property type="match status" value="1"/>
</dbReference>
<dbReference type="Proteomes" id="UP000619761">
    <property type="component" value="Unassembled WGS sequence"/>
</dbReference>
<dbReference type="Pfam" id="PF06629">
    <property type="entry name" value="MipA"/>
    <property type="match status" value="1"/>
</dbReference>
<protein>
    <submittedName>
        <fullName evidence="7">Membrane protein</fullName>
    </submittedName>
</protein>
<sequence length="247" mass="26944">MNMRIFSLSFLSMASLASNSYADLAVGLGIASFQDPQKGMDTRQLAIPLVSYTGDRLSFQVTTLSYRLVELGDVQISALASGRLQGYEVADSPYLAGMKDRSNTVDGGISLEWNGFSLSYTHDLLSKHKGDEVAFAYTKGFGVGKAEVMLGAGVTWQSEKLNQYYYGVAPSEARSLIVENKVFNRTAYKTEDAISPKINALVKYPVFDSWTLIAGAEVNFLPKEITNSPIIENKNAWGVFAGIAKAF</sequence>
<keyword evidence="8" id="KW-1185">Reference proteome</keyword>
<dbReference type="PANTHER" id="PTHR38776">
    <property type="entry name" value="MLTA-INTERACTING PROTEIN-RELATED"/>
    <property type="match status" value="1"/>
</dbReference>
<evidence type="ECO:0000256" key="1">
    <source>
        <dbReference type="ARBA" id="ARBA00004442"/>
    </source>
</evidence>
<keyword evidence="5" id="KW-0998">Cell outer membrane</keyword>
<evidence type="ECO:0000256" key="6">
    <source>
        <dbReference type="SAM" id="SignalP"/>
    </source>
</evidence>
<comment type="similarity">
    <text evidence="2">Belongs to the MipA/OmpV family.</text>
</comment>
<evidence type="ECO:0000256" key="2">
    <source>
        <dbReference type="ARBA" id="ARBA00005722"/>
    </source>
</evidence>
<proteinExistence type="inferred from homology"/>
<dbReference type="InterPro" id="IPR010583">
    <property type="entry name" value="MipA"/>
</dbReference>
<reference evidence="8" key="1">
    <citation type="journal article" date="2019" name="Int. J. Syst. Evol. Microbiol.">
        <title>The Global Catalogue of Microorganisms (GCM) 10K type strain sequencing project: providing services to taxonomists for standard genome sequencing and annotation.</title>
        <authorList>
            <consortium name="The Broad Institute Genomics Platform"/>
            <consortium name="The Broad Institute Genome Sequencing Center for Infectious Disease"/>
            <person name="Wu L."/>
            <person name="Ma J."/>
        </authorList>
    </citation>
    <scope>NUCLEOTIDE SEQUENCE [LARGE SCALE GENOMIC DNA]</scope>
    <source>
        <strain evidence="8">KCTC 32239</strain>
    </source>
</reference>
<feature type="chain" id="PRO_5046572558" evidence="6">
    <location>
        <begin position="23"/>
        <end position="247"/>
    </location>
</feature>
<keyword evidence="3 6" id="KW-0732">Signal</keyword>
<dbReference type="RefSeq" id="WP_189420978.1">
    <property type="nucleotide sequence ID" value="NZ_BMYZ01000004.1"/>
</dbReference>
<feature type="signal peptide" evidence="6">
    <location>
        <begin position="1"/>
        <end position="22"/>
    </location>
</feature>
<organism evidence="7 8">
    <name type="scientific">Cellvibrio zantedeschiae</name>
    <dbReference type="NCBI Taxonomy" id="1237077"/>
    <lineage>
        <taxon>Bacteria</taxon>
        <taxon>Pseudomonadati</taxon>
        <taxon>Pseudomonadota</taxon>
        <taxon>Gammaproteobacteria</taxon>
        <taxon>Cellvibrionales</taxon>
        <taxon>Cellvibrionaceae</taxon>
        <taxon>Cellvibrio</taxon>
    </lineage>
</organism>
<evidence type="ECO:0000256" key="4">
    <source>
        <dbReference type="ARBA" id="ARBA00023136"/>
    </source>
</evidence>
<evidence type="ECO:0000256" key="5">
    <source>
        <dbReference type="ARBA" id="ARBA00023237"/>
    </source>
</evidence>
<comment type="subcellular location">
    <subcellularLocation>
        <location evidence="1">Cell outer membrane</location>
    </subcellularLocation>
</comment>
<comment type="caution">
    <text evidence="7">The sequence shown here is derived from an EMBL/GenBank/DDBJ whole genome shotgun (WGS) entry which is preliminary data.</text>
</comment>
<gene>
    <name evidence="7" type="ORF">GCM10011613_34800</name>
</gene>
<evidence type="ECO:0000256" key="3">
    <source>
        <dbReference type="ARBA" id="ARBA00022729"/>
    </source>
</evidence>
<dbReference type="EMBL" id="BMYZ01000004">
    <property type="protein sequence ID" value="GGY86673.1"/>
    <property type="molecule type" value="Genomic_DNA"/>
</dbReference>
<evidence type="ECO:0000313" key="7">
    <source>
        <dbReference type="EMBL" id="GGY86673.1"/>
    </source>
</evidence>